<name>A0AAD5XKQ2_9FUNG</name>
<organism evidence="2 3">
    <name type="scientific">Physocladia obscura</name>
    <dbReference type="NCBI Taxonomy" id="109957"/>
    <lineage>
        <taxon>Eukaryota</taxon>
        <taxon>Fungi</taxon>
        <taxon>Fungi incertae sedis</taxon>
        <taxon>Chytridiomycota</taxon>
        <taxon>Chytridiomycota incertae sedis</taxon>
        <taxon>Chytridiomycetes</taxon>
        <taxon>Chytridiales</taxon>
        <taxon>Chytriomycetaceae</taxon>
        <taxon>Physocladia</taxon>
    </lineage>
</organism>
<accession>A0AAD5XKQ2</accession>
<feature type="region of interest" description="Disordered" evidence="1">
    <location>
        <begin position="216"/>
        <end position="240"/>
    </location>
</feature>
<feature type="compositionally biased region" description="Acidic residues" evidence="1">
    <location>
        <begin position="308"/>
        <end position="322"/>
    </location>
</feature>
<evidence type="ECO:0000313" key="3">
    <source>
        <dbReference type="Proteomes" id="UP001211907"/>
    </source>
</evidence>
<protein>
    <submittedName>
        <fullName evidence="2">Uncharacterized protein</fullName>
    </submittedName>
</protein>
<feature type="region of interest" description="Disordered" evidence="1">
    <location>
        <begin position="69"/>
        <end position="93"/>
    </location>
</feature>
<evidence type="ECO:0000256" key="1">
    <source>
        <dbReference type="SAM" id="MobiDB-lite"/>
    </source>
</evidence>
<feature type="compositionally biased region" description="Low complexity" evidence="1">
    <location>
        <begin position="81"/>
        <end position="93"/>
    </location>
</feature>
<feature type="region of interest" description="Disordered" evidence="1">
    <location>
        <begin position="367"/>
        <end position="415"/>
    </location>
</feature>
<dbReference type="AlphaFoldDB" id="A0AAD5XKQ2"/>
<proteinExistence type="predicted"/>
<feature type="compositionally biased region" description="Polar residues" evidence="1">
    <location>
        <begin position="71"/>
        <end position="80"/>
    </location>
</feature>
<feature type="region of interest" description="Disordered" evidence="1">
    <location>
        <begin position="300"/>
        <end position="322"/>
    </location>
</feature>
<evidence type="ECO:0000313" key="2">
    <source>
        <dbReference type="EMBL" id="KAJ3132629.1"/>
    </source>
</evidence>
<feature type="compositionally biased region" description="Low complexity" evidence="1">
    <location>
        <begin position="370"/>
        <end position="394"/>
    </location>
</feature>
<comment type="caution">
    <text evidence="2">The sequence shown here is derived from an EMBL/GenBank/DDBJ whole genome shotgun (WGS) entry which is preliminary data.</text>
</comment>
<keyword evidence="3" id="KW-1185">Reference proteome</keyword>
<dbReference type="Proteomes" id="UP001211907">
    <property type="component" value="Unassembled WGS sequence"/>
</dbReference>
<feature type="compositionally biased region" description="Low complexity" evidence="1">
    <location>
        <begin position="24"/>
        <end position="38"/>
    </location>
</feature>
<feature type="region of interest" description="Disordered" evidence="1">
    <location>
        <begin position="1"/>
        <end position="57"/>
    </location>
</feature>
<feature type="compositionally biased region" description="Low complexity" evidence="1">
    <location>
        <begin position="216"/>
        <end position="229"/>
    </location>
</feature>
<dbReference type="EMBL" id="JADGJH010000245">
    <property type="protein sequence ID" value="KAJ3132629.1"/>
    <property type="molecule type" value="Genomic_DNA"/>
</dbReference>
<reference evidence="2" key="1">
    <citation type="submission" date="2020-05" db="EMBL/GenBank/DDBJ databases">
        <title>Phylogenomic resolution of chytrid fungi.</title>
        <authorList>
            <person name="Stajich J.E."/>
            <person name="Amses K."/>
            <person name="Simmons R."/>
            <person name="Seto K."/>
            <person name="Myers J."/>
            <person name="Bonds A."/>
            <person name="Quandt C.A."/>
            <person name="Barry K."/>
            <person name="Liu P."/>
            <person name="Grigoriev I."/>
            <person name="Longcore J.E."/>
            <person name="James T.Y."/>
        </authorList>
    </citation>
    <scope>NUCLEOTIDE SEQUENCE</scope>
    <source>
        <strain evidence="2">JEL0513</strain>
    </source>
</reference>
<sequence>MQLQAAYRAASQNPSGVADDDDGAVSATGTGTTGTTSTPAQPTLKSALKKPDPAAQAAKKTNMRDFFGLRASSNPDVKSLTTTAQTTTTNNTTTATTTTTVNTTATTAPFGATKTDILASYKHQALLGKADFFLASASKREREQKARLAAKLNADVSAIERTAAQAQAQALAHAHAQAQAQALALSHASSSPIDPENAALNSSQKTIRFADDSHVSIADSSPSASSLPSTKHDKLIQQQPLPRRDLYQVQIYHQPELVQPRKTVNFNGSFRSDVIIGEDDDEYDDDDDDEEMDLVVTQQERVTKLSYDDDSSDNSSDDNDEDAYGFSGGISIIKAAFAAHGIAAIPSYTHASSIGLQRTPSAEKGLNKLSSLSSSNGHSSSSIASQSVISPQSSGGLQRTSSFEKGLSKLQRLHQ</sequence>
<gene>
    <name evidence="2" type="ORF">HK100_005183</name>
</gene>